<feature type="chain" id="PRO_5032947768" evidence="1">
    <location>
        <begin position="22"/>
        <end position="177"/>
    </location>
</feature>
<feature type="signal peptide" evidence="1">
    <location>
        <begin position="1"/>
        <end position="21"/>
    </location>
</feature>
<reference evidence="2 3" key="1">
    <citation type="submission" date="2020-07" db="EMBL/GenBank/DDBJ databases">
        <title>Stappia sp., F7233, whole genome shotgun sequencing project.</title>
        <authorList>
            <person name="Jiang S."/>
            <person name="Liu Z.W."/>
            <person name="Du Z.J."/>
        </authorList>
    </citation>
    <scope>NUCLEOTIDE SEQUENCE [LARGE SCALE GENOMIC DNA]</scope>
    <source>
        <strain evidence="2 3">F7233</strain>
    </source>
</reference>
<keyword evidence="3" id="KW-1185">Reference proteome</keyword>
<dbReference type="Proteomes" id="UP000541109">
    <property type="component" value="Unassembled WGS sequence"/>
</dbReference>
<dbReference type="AlphaFoldDB" id="A0A839AK31"/>
<organism evidence="2 3">
    <name type="scientific">Stappia albiluteola</name>
    <dbReference type="NCBI Taxonomy" id="2758565"/>
    <lineage>
        <taxon>Bacteria</taxon>
        <taxon>Pseudomonadati</taxon>
        <taxon>Pseudomonadota</taxon>
        <taxon>Alphaproteobacteria</taxon>
        <taxon>Hyphomicrobiales</taxon>
        <taxon>Stappiaceae</taxon>
        <taxon>Stappia</taxon>
    </lineage>
</organism>
<dbReference type="EMBL" id="JACFXV010000067">
    <property type="protein sequence ID" value="MBA5779354.1"/>
    <property type="molecule type" value="Genomic_DNA"/>
</dbReference>
<sequence length="177" mass="20124">MMRLPVFALVTVLTCGHPAAAQTIEPAQRGWLVREEGSAQDGSATITLQRSSRGKFHNEYFDDWKFAEINIRCFRGHTSLWFHFVDEFMEGREFGLIRYSLDGQAIGTWQFEASPSNKYLGLWEERSALPVLEEILKAGSLAIEVTPNRNRARSIKVAFDVSELAEEIEPLREACGW</sequence>
<evidence type="ECO:0000313" key="2">
    <source>
        <dbReference type="EMBL" id="MBA5779354.1"/>
    </source>
</evidence>
<proteinExistence type="predicted"/>
<evidence type="ECO:0000256" key="1">
    <source>
        <dbReference type="SAM" id="SignalP"/>
    </source>
</evidence>
<name>A0A839AK31_9HYPH</name>
<evidence type="ECO:0000313" key="3">
    <source>
        <dbReference type="Proteomes" id="UP000541109"/>
    </source>
</evidence>
<accession>A0A839AK31</accession>
<gene>
    <name evidence="2" type="ORF">H2509_19670</name>
</gene>
<comment type="caution">
    <text evidence="2">The sequence shown here is derived from an EMBL/GenBank/DDBJ whole genome shotgun (WGS) entry which is preliminary data.</text>
</comment>
<protein>
    <submittedName>
        <fullName evidence="2">Uncharacterized protein</fullName>
    </submittedName>
</protein>
<dbReference type="RefSeq" id="WP_182168183.1">
    <property type="nucleotide sequence ID" value="NZ_JACFXV010000067.1"/>
</dbReference>
<keyword evidence="1" id="KW-0732">Signal</keyword>